<evidence type="ECO:0000256" key="2">
    <source>
        <dbReference type="ARBA" id="ARBA00023239"/>
    </source>
</evidence>
<feature type="binding site" evidence="5">
    <location>
        <position position="203"/>
    </location>
    <ligand>
        <name>adenosylcob(III)alamin</name>
        <dbReference type="ChEBI" id="CHEBI:18408"/>
    </ligand>
</feature>
<keyword evidence="3 5" id="KW-0170">Cobalt</keyword>
<proteinExistence type="inferred from homology"/>
<keyword evidence="8" id="KW-1185">Reference proteome</keyword>
<comment type="function">
    <text evidence="5">Catalyzes the deamination of various vicinal amino-alcohols to oxo compounds. Allows this organism to utilize ethanolamine as the sole source of nitrogen and carbon in the presence of external vitamin B12.</text>
</comment>
<dbReference type="GO" id="GO:0046336">
    <property type="term" value="P:ethanolamine catabolic process"/>
    <property type="evidence" value="ECO:0007669"/>
    <property type="project" value="UniProtKB-UniRule"/>
</dbReference>
<name>A0A2M9ZS99_9LEPT</name>
<dbReference type="Proteomes" id="UP000231990">
    <property type="component" value="Unassembled WGS sequence"/>
</dbReference>
<evidence type="ECO:0000256" key="5">
    <source>
        <dbReference type="HAMAP-Rule" id="MF_00601"/>
    </source>
</evidence>
<comment type="subcellular location">
    <subcellularLocation>
        <location evidence="5">Bacterial microcompartment</location>
    </subcellularLocation>
</comment>
<evidence type="ECO:0000256" key="3">
    <source>
        <dbReference type="ARBA" id="ARBA00023285"/>
    </source>
</evidence>
<evidence type="ECO:0000313" key="7">
    <source>
        <dbReference type="EMBL" id="PJZ74946.1"/>
    </source>
</evidence>
<dbReference type="RefSeq" id="WP_100712386.1">
    <property type="nucleotide sequence ID" value="NZ_NPDY01000001.1"/>
</dbReference>
<dbReference type="Gene3D" id="3.40.50.11240">
    <property type="entry name" value="Ethanolamine ammonia-lyase light chain (EutC)"/>
    <property type="match status" value="1"/>
</dbReference>
<protein>
    <recommendedName>
        <fullName evidence="5">Ethanolamine ammonia-lyase small subunit</fullName>
        <shortName evidence="5">EAL small subunit</shortName>
        <ecNumber evidence="5">4.3.1.7</ecNumber>
    </recommendedName>
</protein>
<organism evidence="7 9">
    <name type="scientific">Leptospira perolatii</name>
    <dbReference type="NCBI Taxonomy" id="2023191"/>
    <lineage>
        <taxon>Bacteria</taxon>
        <taxon>Pseudomonadati</taxon>
        <taxon>Spirochaetota</taxon>
        <taxon>Spirochaetia</taxon>
        <taxon>Leptospirales</taxon>
        <taxon>Leptospiraceae</taxon>
        <taxon>Leptospira</taxon>
    </lineage>
</organism>
<evidence type="ECO:0000313" key="9">
    <source>
        <dbReference type="Proteomes" id="UP000231990"/>
    </source>
</evidence>
<dbReference type="Pfam" id="PF05985">
    <property type="entry name" value="EutC"/>
    <property type="match status" value="1"/>
</dbReference>
<dbReference type="PIRSF" id="PIRSF018982">
    <property type="entry name" value="EutC"/>
    <property type="match status" value="1"/>
</dbReference>
<keyword evidence="4 5" id="KW-1283">Bacterial microcompartment</keyword>
<comment type="caution">
    <text evidence="7">The sequence shown here is derived from an EMBL/GenBank/DDBJ whole genome shotgun (WGS) entry which is preliminary data.</text>
</comment>
<sequence>MLNWENWKRFSSARIGLGRSGGSVTTSDLLKFRLDHAKARDAVLVEPNFENLRSQAENLGSKFGIQTSFVSSLARDRKEFLLRPDLGRRLSSSSRDELKGISGKCDILICAVDGLSATALETNLIPFMQLLLESFDSKPWKLGPIVLARLGRVALGDEIGEVLNAKAVVVIIGERPGLSSSDSLGVYLTYGPKIGMTDELRNCISNIRPGGLELSQAVLKTNYLLSEAFAKKISGVALKDEMLPEFLLEKGPKTSERRELKKE</sequence>
<dbReference type="EMBL" id="NPDY01000001">
    <property type="protein sequence ID" value="PJZ71412.1"/>
    <property type="molecule type" value="Genomic_DNA"/>
</dbReference>
<dbReference type="Gene3D" id="1.10.30.40">
    <property type="entry name" value="Ethanolamine ammonia-lyase light chain (EutC), N-terminal domain"/>
    <property type="match status" value="1"/>
</dbReference>
<dbReference type="Proteomes" id="UP000231962">
    <property type="component" value="Unassembled WGS sequence"/>
</dbReference>
<dbReference type="InterPro" id="IPR042255">
    <property type="entry name" value="EutC_N"/>
</dbReference>
<dbReference type="GO" id="GO:0006520">
    <property type="term" value="P:amino acid metabolic process"/>
    <property type="evidence" value="ECO:0007669"/>
    <property type="project" value="InterPro"/>
</dbReference>
<comment type="pathway">
    <text evidence="5">Amine and polyamine degradation; ethanolamine degradation.</text>
</comment>
<dbReference type="PANTHER" id="PTHR39330">
    <property type="entry name" value="ETHANOLAMINE AMMONIA-LYASE LIGHT CHAIN"/>
    <property type="match status" value="1"/>
</dbReference>
<reference evidence="8 9" key="1">
    <citation type="submission" date="2017-07" db="EMBL/GenBank/DDBJ databases">
        <title>Leptospira spp. isolated from tropical soils.</title>
        <authorList>
            <person name="Thibeaux R."/>
            <person name="Iraola G."/>
            <person name="Ferres I."/>
            <person name="Bierque E."/>
            <person name="Girault D."/>
            <person name="Soupe-Gilbert M.-E."/>
            <person name="Picardeau M."/>
            <person name="Goarant C."/>
        </authorList>
    </citation>
    <scope>NUCLEOTIDE SEQUENCE [LARGE SCALE GENOMIC DNA]</scope>
    <source>
        <strain evidence="7 9">FH1-B-B1</strain>
        <strain evidence="6 8">FH1-B-C1</strain>
    </source>
</reference>
<dbReference type="InterPro" id="IPR042251">
    <property type="entry name" value="EutC_C"/>
</dbReference>
<evidence type="ECO:0000256" key="4">
    <source>
        <dbReference type="ARBA" id="ARBA00024446"/>
    </source>
</evidence>
<comment type="cofactor">
    <cofactor evidence="5">
        <name>adenosylcob(III)alamin</name>
        <dbReference type="ChEBI" id="CHEBI:18408"/>
    </cofactor>
    <text evidence="5">Binds between the large and small subunits.</text>
</comment>
<keyword evidence="1 5" id="KW-0846">Cobalamin</keyword>
<dbReference type="GO" id="GO:0008851">
    <property type="term" value="F:ethanolamine ammonia-lyase activity"/>
    <property type="evidence" value="ECO:0007669"/>
    <property type="project" value="UniProtKB-UniRule"/>
</dbReference>
<feature type="binding site" evidence="5">
    <location>
        <position position="153"/>
    </location>
    <ligand>
        <name>adenosylcob(III)alamin</name>
        <dbReference type="ChEBI" id="CHEBI:18408"/>
    </ligand>
</feature>
<dbReference type="OrthoDB" id="114248at2"/>
<dbReference type="GO" id="GO:0009350">
    <property type="term" value="C:ethanolamine ammonia-lyase complex"/>
    <property type="evidence" value="ECO:0007669"/>
    <property type="project" value="UniProtKB-UniRule"/>
</dbReference>
<dbReference type="InterPro" id="IPR009246">
    <property type="entry name" value="EutC"/>
</dbReference>
<comment type="similarity">
    <text evidence="5">Belongs to the EutC family.</text>
</comment>
<evidence type="ECO:0000313" key="6">
    <source>
        <dbReference type="EMBL" id="PJZ71412.1"/>
    </source>
</evidence>
<gene>
    <name evidence="5" type="primary">eutC</name>
    <name evidence="6" type="ORF">CH360_02625</name>
    <name evidence="7" type="ORF">CH373_02625</name>
</gene>
<dbReference type="GO" id="GO:0031471">
    <property type="term" value="C:ethanolamine degradation polyhedral organelle"/>
    <property type="evidence" value="ECO:0007669"/>
    <property type="project" value="UniProtKB-UniRule"/>
</dbReference>
<dbReference type="GO" id="GO:0031419">
    <property type="term" value="F:cobalamin binding"/>
    <property type="evidence" value="ECO:0007669"/>
    <property type="project" value="UniProtKB-UniRule"/>
</dbReference>
<evidence type="ECO:0000313" key="8">
    <source>
        <dbReference type="Proteomes" id="UP000231962"/>
    </source>
</evidence>
<accession>A0A2M9ZS99</accession>
<dbReference type="EC" id="4.3.1.7" evidence="5"/>
<evidence type="ECO:0000256" key="1">
    <source>
        <dbReference type="ARBA" id="ARBA00022628"/>
    </source>
</evidence>
<feature type="binding site" evidence="5">
    <location>
        <position position="174"/>
    </location>
    <ligand>
        <name>adenosylcob(III)alamin</name>
        <dbReference type="ChEBI" id="CHEBI:18408"/>
    </ligand>
</feature>
<dbReference type="AlphaFoldDB" id="A0A2M9ZS99"/>
<keyword evidence="2 5" id="KW-0456">Lyase</keyword>
<comment type="catalytic activity">
    <reaction evidence="5">
        <text>ethanolamine = acetaldehyde + NH4(+)</text>
        <dbReference type="Rhea" id="RHEA:15313"/>
        <dbReference type="ChEBI" id="CHEBI:15343"/>
        <dbReference type="ChEBI" id="CHEBI:28938"/>
        <dbReference type="ChEBI" id="CHEBI:57603"/>
        <dbReference type="EC" id="4.3.1.7"/>
    </reaction>
</comment>
<comment type="subunit">
    <text evidence="5">The basic unit is a heterodimer which dimerizes to form tetramers. The heterotetramers trimerize; 6 large subunits form a core ring with 6 small subunits projecting outwards.</text>
</comment>
<dbReference type="NCBIfam" id="NF003971">
    <property type="entry name" value="PRK05465.1"/>
    <property type="match status" value="1"/>
</dbReference>
<dbReference type="EMBL" id="NPDZ01000001">
    <property type="protein sequence ID" value="PJZ74946.1"/>
    <property type="molecule type" value="Genomic_DNA"/>
</dbReference>
<dbReference type="PANTHER" id="PTHR39330:SF1">
    <property type="entry name" value="ETHANOLAMINE AMMONIA-LYASE SMALL SUBUNIT"/>
    <property type="match status" value="1"/>
</dbReference>
<dbReference type="HAMAP" id="MF_00601">
    <property type="entry name" value="EutC"/>
    <property type="match status" value="1"/>
</dbReference>
<dbReference type="UniPathway" id="UPA00560"/>